<proteinExistence type="predicted"/>
<feature type="compositionally biased region" description="Low complexity" evidence="1">
    <location>
        <begin position="65"/>
        <end position="93"/>
    </location>
</feature>
<gene>
    <name evidence="3" type="ORF">ACFQRF_08635</name>
</gene>
<reference evidence="4" key="1">
    <citation type="journal article" date="2019" name="Int. J. Syst. Evol. Microbiol.">
        <title>The Global Catalogue of Microorganisms (GCM) 10K type strain sequencing project: providing services to taxonomists for standard genome sequencing and annotation.</title>
        <authorList>
            <consortium name="The Broad Institute Genomics Platform"/>
            <consortium name="The Broad Institute Genome Sequencing Center for Infectious Disease"/>
            <person name="Wu L."/>
            <person name="Ma J."/>
        </authorList>
    </citation>
    <scope>NUCLEOTIDE SEQUENCE [LARGE SCALE GENOMIC DNA]</scope>
    <source>
        <strain evidence="4">CGMCC 4.7382</strain>
    </source>
</reference>
<evidence type="ECO:0000259" key="2">
    <source>
        <dbReference type="Pfam" id="PF00561"/>
    </source>
</evidence>
<dbReference type="InterPro" id="IPR000073">
    <property type="entry name" value="AB_hydrolase_1"/>
</dbReference>
<protein>
    <submittedName>
        <fullName evidence="3">Alpha/beta fold hydrolase</fullName>
    </submittedName>
</protein>
<dbReference type="InterPro" id="IPR029058">
    <property type="entry name" value="AB_hydrolase_fold"/>
</dbReference>
<dbReference type="Gene3D" id="3.40.50.1820">
    <property type="entry name" value="alpha/beta hydrolase"/>
    <property type="match status" value="1"/>
</dbReference>
<organism evidence="3 4">
    <name type="scientific">Marinactinospora rubrisoli</name>
    <dbReference type="NCBI Taxonomy" id="2715399"/>
    <lineage>
        <taxon>Bacteria</taxon>
        <taxon>Bacillati</taxon>
        <taxon>Actinomycetota</taxon>
        <taxon>Actinomycetes</taxon>
        <taxon>Streptosporangiales</taxon>
        <taxon>Nocardiopsidaceae</taxon>
        <taxon>Marinactinospora</taxon>
    </lineage>
</organism>
<feature type="region of interest" description="Disordered" evidence="1">
    <location>
        <begin position="1"/>
        <end position="123"/>
    </location>
</feature>
<evidence type="ECO:0000313" key="4">
    <source>
        <dbReference type="Proteomes" id="UP001596540"/>
    </source>
</evidence>
<evidence type="ECO:0000313" key="3">
    <source>
        <dbReference type="EMBL" id="MFC7327810.1"/>
    </source>
</evidence>
<dbReference type="Proteomes" id="UP001596540">
    <property type="component" value="Unassembled WGS sequence"/>
</dbReference>
<dbReference type="PANTHER" id="PTHR43798:SF33">
    <property type="entry name" value="HYDROLASE, PUTATIVE (AFU_ORTHOLOGUE AFUA_2G14860)-RELATED"/>
    <property type="match status" value="1"/>
</dbReference>
<dbReference type="RefSeq" id="WP_379870291.1">
    <property type="nucleotide sequence ID" value="NZ_JBHTBH010000003.1"/>
</dbReference>
<feature type="domain" description="AB hydrolase-1" evidence="2">
    <location>
        <begin position="129"/>
        <end position="287"/>
    </location>
</feature>
<name>A0ABW2KFF3_9ACTN</name>
<feature type="compositionally biased region" description="Polar residues" evidence="1">
    <location>
        <begin position="30"/>
        <end position="39"/>
    </location>
</feature>
<dbReference type="InterPro" id="IPR050266">
    <property type="entry name" value="AB_hydrolase_sf"/>
</dbReference>
<dbReference type="Pfam" id="PF00561">
    <property type="entry name" value="Abhydrolase_1"/>
    <property type="match status" value="1"/>
</dbReference>
<dbReference type="GO" id="GO:0016787">
    <property type="term" value="F:hydrolase activity"/>
    <property type="evidence" value="ECO:0007669"/>
    <property type="project" value="UniProtKB-KW"/>
</dbReference>
<keyword evidence="4" id="KW-1185">Reference proteome</keyword>
<dbReference type="SUPFAM" id="SSF53474">
    <property type="entry name" value="alpha/beta-Hydrolases"/>
    <property type="match status" value="1"/>
</dbReference>
<keyword evidence="3" id="KW-0378">Hydrolase</keyword>
<dbReference type="EMBL" id="JBHTBH010000003">
    <property type="protein sequence ID" value="MFC7327810.1"/>
    <property type="molecule type" value="Genomic_DNA"/>
</dbReference>
<accession>A0ABW2KFF3</accession>
<evidence type="ECO:0000256" key="1">
    <source>
        <dbReference type="SAM" id="MobiDB-lite"/>
    </source>
</evidence>
<comment type="caution">
    <text evidence="3">The sequence shown here is derived from an EMBL/GenBank/DDBJ whole genome shotgun (WGS) entry which is preliminary data.</text>
</comment>
<dbReference type="PANTHER" id="PTHR43798">
    <property type="entry name" value="MONOACYLGLYCEROL LIPASE"/>
    <property type="match status" value="1"/>
</dbReference>
<sequence>MRDVLVDSAGITIAARDFGGPEQETPPVALTTSLPSTTNADRPPAAGADGSGRSAARRPVPPVALTTSLSSTTNADRPPAAGADGSGRSAARRPVPPVALTTSLPFTAGAEGATRESADGSGRSAARGSVLLLHGSGGNLATVTPLAEALRAHHRVVAVDLRGHGRSGDGPWDWEAVLADLAAVADAFGLAAPAVVGVSLGGMLAAQWARHHPECPGAVSLDGNPTPTRPEQLPGLDPAEAARELARLDATFTAMAAAMAEPLSAEHLATARTGQRAMAARYGIAEETWDEAFERNLTVHGDGTFLRPRADTLARLRRFQQDFDPVQAARDARCALLLVMATEDLPEQRAFHRLYAAHRAGLADRLDAAGRDNPLLRVTRLEGASHAMAVEHPARLADLITDFLAQAPTEPSVAARKAPGPGA</sequence>
<feature type="compositionally biased region" description="Low complexity" evidence="1">
    <location>
        <begin position="40"/>
        <end position="58"/>
    </location>
</feature>